<dbReference type="CDD" id="cd12217">
    <property type="entry name" value="Stu0660_Csn2"/>
    <property type="match status" value="1"/>
</dbReference>
<dbReference type="RefSeq" id="WP_354368697.1">
    <property type="nucleotide sequence ID" value="NZ_JBEPLN010000014.1"/>
</dbReference>
<reference evidence="1 2" key="1">
    <citation type="submission" date="2024-06" db="EMBL/GenBank/DDBJ databases">
        <title>Genomic Encyclopedia of Type Strains, Phase IV (KMG-IV): sequencing the most valuable type-strain genomes for metagenomic binning, comparative biology and taxonomic classification.</title>
        <authorList>
            <person name="Goeker M."/>
        </authorList>
    </citation>
    <scope>NUCLEOTIDE SEQUENCE [LARGE SCALE GENOMIC DNA]</scope>
    <source>
        <strain evidence="1 2">DSM 28302</strain>
    </source>
</reference>
<protein>
    <recommendedName>
        <fullName evidence="3">CRISPR-associated protein Cas7</fullName>
    </recommendedName>
</protein>
<evidence type="ECO:0000313" key="2">
    <source>
        <dbReference type="Proteomes" id="UP001549037"/>
    </source>
</evidence>
<accession>A0ABV2JF40</accession>
<dbReference type="Pfam" id="PF16813">
    <property type="entry name" value="Cas_St_Csn2"/>
    <property type="match status" value="1"/>
</dbReference>
<sequence length="349" mass="41653">MKLKFSHPYKENLEINLGQFTQITGQNQQLKYYIWQLLKWYFDGKRYSAEDLSLYHQVEPDILSEGVVLNRDYFKILSVSTVEDLVREMAYKKGTVSFEFMKQHLRSVDITKDLDDINDKLITITSKINERLDLTCYQVKYGVESQDFTAEQLLSKSFKPCFYLGSQQIAFEFVDNEEKLLFFLNMLEKNLKEHSERILLVLKNIDDYLDYPAFYRICQKLEALCQLYPQFYIINFPSSEGYLYVNRDNIEYINIVSDYVEHFYEFDFLYQRITQQYPTNQTPSEEELMISLQKIGSYLFSHDIDHISLSIKEMVILKVLNRLYQYDQLSDYLVAQPNLLELKFLQDKS</sequence>
<organism evidence="1 2">
    <name type="scientific">Streptococcus porcorum</name>
    <dbReference type="NCBI Taxonomy" id="701526"/>
    <lineage>
        <taxon>Bacteria</taxon>
        <taxon>Bacillati</taxon>
        <taxon>Bacillota</taxon>
        <taxon>Bacilli</taxon>
        <taxon>Lactobacillales</taxon>
        <taxon>Streptococcaceae</taxon>
        <taxon>Streptococcus</taxon>
    </lineage>
</organism>
<name>A0ABV2JF40_9STRE</name>
<evidence type="ECO:0008006" key="3">
    <source>
        <dbReference type="Google" id="ProtNLM"/>
    </source>
</evidence>
<comment type="caution">
    <text evidence="1">The sequence shown here is derived from an EMBL/GenBank/DDBJ whole genome shotgun (WGS) entry which is preliminary data.</text>
</comment>
<dbReference type="EMBL" id="JBEPLN010000014">
    <property type="protein sequence ID" value="MET3634384.1"/>
    <property type="molecule type" value="Genomic_DNA"/>
</dbReference>
<keyword evidence="2" id="KW-1185">Reference proteome</keyword>
<dbReference type="Proteomes" id="UP001549037">
    <property type="component" value="Unassembled WGS sequence"/>
</dbReference>
<proteinExistence type="predicted"/>
<evidence type="ECO:0000313" key="1">
    <source>
        <dbReference type="EMBL" id="MET3634384.1"/>
    </source>
</evidence>
<gene>
    <name evidence="1" type="ORF">ABID28_001027</name>
</gene>
<dbReference type="InterPro" id="IPR031820">
    <property type="entry name" value="Cas_St_Csn2"/>
</dbReference>